<evidence type="ECO:0000256" key="1">
    <source>
        <dbReference type="SAM" id="Phobius"/>
    </source>
</evidence>
<proteinExistence type="predicted"/>
<dbReference type="EMBL" id="DSUH01000067">
    <property type="protein sequence ID" value="HGU31828.1"/>
    <property type="molecule type" value="Genomic_DNA"/>
</dbReference>
<evidence type="ECO:0000256" key="2">
    <source>
        <dbReference type="SAM" id="SignalP"/>
    </source>
</evidence>
<comment type="caution">
    <text evidence="3">The sequence shown here is derived from an EMBL/GenBank/DDBJ whole genome shotgun (WGS) entry which is preliminary data.</text>
</comment>
<protein>
    <recommendedName>
        <fullName evidence="4">ABC transporter permease</fullName>
    </recommendedName>
</protein>
<keyword evidence="1" id="KW-0812">Transmembrane</keyword>
<dbReference type="NCBIfam" id="NF040783">
    <property type="entry name" value="DVU0150_fam"/>
    <property type="match status" value="1"/>
</dbReference>
<accession>A0A7C4RNB5</accession>
<evidence type="ECO:0008006" key="4">
    <source>
        <dbReference type="Google" id="ProtNLM"/>
    </source>
</evidence>
<keyword evidence="2" id="KW-0732">Signal</keyword>
<feature type="transmembrane region" description="Helical" evidence="1">
    <location>
        <begin position="60"/>
        <end position="85"/>
    </location>
</feature>
<feature type="signal peptide" evidence="2">
    <location>
        <begin position="1"/>
        <end position="26"/>
    </location>
</feature>
<keyword evidence="1" id="KW-0472">Membrane</keyword>
<organism evidence="3">
    <name type="scientific">Desulfatirhabdium butyrativorans</name>
    <dbReference type="NCBI Taxonomy" id="340467"/>
    <lineage>
        <taxon>Bacteria</taxon>
        <taxon>Pseudomonadati</taxon>
        <taxon>Thermodesulfobacteriota</taxon>
        <taxon>Desulfobacteria</taxon>
        <taxon>Desulfobacterales</taxon>
        <taxon>Desulfatirhabdiaceae</taxon>
        <taxon>Desulfatirhabdium</taxon>
    </lineage>
</organism>
<evidence type="ECO:0000313" key="3">
    <source>
        <dbReference type="EMBL" id="HGU31828.1"/>
    </source>
</evidence>
<keyword evidence="1" id="KW-1133">Transmembrane helix</keyword>
<sequence>MLRKRLNGVWLSIWIGLLMMPAMAMAAGGGKVEQMVIVADTRGLPPWEAWWANLYNESHVYFTIVTIIIIPVVGVIFGTIADLFMGMIGIDLKSRDLAEH</sequence>
<dbReference type="InterPro" id="IPR054622">
    <property type="entry name" value="DVU0150-like"/>
</dbReference>
<name>A0A7C4RNB5_9BACT</name>
<gene>
    <name evidence="3" type="ORF">ENS29_03110</name>
</gene>
<dbReference type="AlphaFoldDB" id="A0A7C4RNB5"/>
<reference evidence="3" key="1">
    <citation type="journal article" date="2020" name="mSystems">
        <title>Genome- and Community-Level Interaction Insights into Carbon Utilization and Element Cycling Functions of Hydrothermarchaeota in Hydrothermal Sediment.</title>
        <authorList>
            <person name="Zhou Z."/>
            <person name="Liu Y."/>
            <person name="Xu W."/>
            <person name="Pan J."/>
            <person name="Luo Z.H."/>
            <person name="Li M."/>
        </authorList>
    </citation>
    <scope>NUCLEOTIDE SEQUENCE [LARGE SCALE GENOMIC DNA]</scope>
    <source>
        <strain evidence="3">SpSt-477</strain>
    </source>
</reference>
<feature type="chain" id="PRO_5027862203" description="ABC transporter permease" evidence="2">
    <location>
        <begin position="27"/>
        <end position="100"/>
    </location>
</feature>